<keyword evidence="3" id="KW-1185">Reference proteome</keyword>
<gene>
    <name evidence="2" type="ORF">RchiOBHm_Chr2g0130761</name>
</gene>
<dbReference type="AlphaFoldDB" id="A0A2P6RUW6"/>
<name>A0A2P6RUW6_ROSCH</name>
<feature type="compositionally biased region" description="Low complexity" evidence="1">
    <location>
        <begin position="24"/>
        <end position="55"/>
    </location>
</feature>
<feature type="region of interest" description="Disordered" evidence="1">
    <location>
        <begin position="16"/>
        <end position="77"/>
    </location>
</feature>
<proteinExistence type="predicted"/>
<sequence length="138" mass="15024">MRKRGLKLKIFTLRKKIAPDPKTETQTLSSLSTSILNPDSSSSSSSSPSQSSLLHSQEESEAPRSRPRSKIEVTALNPEPGLDLRLAELKKLKRNGSFLSSPTEVGVGALNSNTATQLHSTAPFLTLSVTPCLRLRHF</sequence>
<dbReference type="Proteomes" id="UP000238479">
    <property type="component" value="Chromosome 2"/>
</dbReference>
<organism evidence="2 3">
    <name type="scientific">Rosa chinensis</name>
    <name type="common">China rose</name>
    <dbReference type="NCBI Taxonomy" id="74649"/>
    <lineage>
        <taxon>Eukaryota</taxon>
        <taxon>Viridiplantae</taxon>
        <taxon>Streptophyta</taxon>
        <taxon>Embryophyta</taxon>
        <taxon>Tracheophyta</taxon>
        <taxon>Spermatophyta</taxon>
        <taxon>Magnoliopsida</taxon>
        <taxon>eudicotyledons</taxon>
        <taxon>Gunneridae</taxon>
        <taxon>Pentapetalae</taxon>
        <taxon>rosids</taxon>
        <taxon>fabids</taxon>
        <taxon>Rosales</taxon>
        <taxon>Rosaceae</taxon>
        <taxon>Rosoideae</taxon>
        <taxon>Rosoideae incertae sedis</taxon>
        <taxon>Rosa</taxon>
    </lineage>
</organism>
<comment type="caution">
    <text evidence="2">The sequence shown here is derived from an EMBL/GenBank/DDBJ whole genome shotgun (WGS) entry which is preliminary data.</text>
</comment>
<reference evidence="2 3" key="1">
    <citation type="journal article" date="2018" name="Nat. Genet.">
        <title>The Rosa genome provides new insights in the design of modern roses.</title>
        <authorList>
            <person name="Bendahmane M."/>
        </authorList>
    </citation>
    <scope>NUCLEOTIDE SEQUENCE [LARGE SCALE GENOMIC DNA]</scope>
    <source>
        <strain evidence="3">cv. Old Blush</strain>
    </source>
</reference>
<evidence type="ECO:0000313" key="3">
    <source>
        <dbReference type="Proteomes" id="UP000238479"/>
    </source>
</evidence>
<protein>
    <submittedName>
        <fullName evidence="2">Uncharacterized protein</fullName>
    </submittedName>
</protein>
<evidence type="ECO:0000256" key="1">
    <source>
        <dbReference type="SAM" id="MobiDB-lite"/>
    </source>
</evidence>
<evidence type="ECO:0000313" key="2">
    <source>
        <dbReference type="EMBL" id="PRQ50218.1"/>
    </source>
</evidence>
<dbReference type="EMBL" id="PDCK01000040">
    <property type="protein sequence ID" value="PRQ50218.1"/>
    <property type="molecule type" value="Genomic_DNA"/>
</dbReference>
<dbReference type="Gramene" id="PRQ50218">
    <property type="protein sequence ID" value="PRQ50218"/>
    <property type="gene ID" value="RchiOBHm_Chr2g0130761"/>
</dbReference>
<accession>A0A2P6RUW6</accession>